<keyword evidence="3" id="KW-0238">DNA-binding</keyword>
<dbReference type="InterPro" id="IPR052021">
    <property type="entry name" value="Type-I_RS_S_subunit"/>
</dbReference>
<keyword evidence="5" id="KW-0378">Hydrolase</keyword>
<dbReference type="RefSeq" id="WP_129723008.1">
    <property type="nucleotide sequence ID" value="NZ_CP101808.1"/>
</dbReference>
<dbReference type="Proteomes" id="UP001059576">
    <property type="component" value="Chromosome"/>
</dbReference>
<evidence type="ECO:0000256" key="1">
    <source>
        <dbReference type="ARBA" id="ARBA00010923"/>
    </source>
</evidence>
<feature type="domain" description="Type I restriction modification DNA specificity" evidence="4">
    <location>
        <begin position="29"/>
        <end position="188"/>
    </location>
</feature>
<dbReference type="InterPro" id="IPR000055">
    <property type="entry name" value="Restrct_endonuc_typeI_TRD"/>
</dbReference>
<keyword evidence="2" id="KW-0680">Restriction system</keyword>
<evidence type="ECO:0000259" key="4">
    <source>
        <dbReference type="Pfam" id="PF01420"/>
    </source>
</evidence>
<dbReference type="PANTHER" id="PTHR30408">
    <property type="entry name" value="TYPE-1 RESTRICTION ENZYME ECOKI SPECIFICITY PROTEIN"/>
    <property type="match status" value="1"/>
</dbReference>
<dbReference type="CDD" id="cd16961">
    <property type="entry name" value="RMtype1_S_TRD-CR_like"/>
    <property type="match status" value="1"/>
</dbReference>
<evidence type="ECO:0000256" key="2">
    <source>
        <dbReference type="ARBA" id="ARBA00022747"/>
    </source>
</evidence>
<sequence length="200" mass="23019">MLPNLGASIPKIRFKCFDDKWILQLLKFVASYRNGKAYENNIDSNGKYIVVNSKFVSTNGSVIKKTDEQNEPLLKGDIAFVLSDVPNGKALARTFLIERNNTFTMNQQVAGITPYEKINSYFLSLIMNRNPYFLSFDDGAKQTNLSVENVLNFETNYPSFNEQEKIGKFFFNLDKYLILNQRKCEALKNLKQGFLNKMFC</sequence>
<dbReference type="Pfam" id="PF01420">
    <property type="entry name" value="Methylase_S"/>
    <property type="match status" value="1"/>
</dbReference>
<dbReference type="PANTHER" id="PTHR30408:SF12">
    <property type="entry name" value="TYPE I RESTRICTION ENZYME MJAVIII SPECIFICITY SUBUNIT"/>
    <property type="match status" value="1"/>
</dbReference>
<organism evidence="5 6">
    <name type="scientific">Mycoplasmopsis equigenitalium</name>
    <dbReference type="NCBI Taxonomy" id="114883"/>
    <lineage>
        <taxon>Bacteria</taxon>
        <taxon>Bacillati</taxon>
        <taxon>Mycoplasmatota</taxon>
        <taxon>Mycoplasmoidales</taxon>
        <taxon>Metamycoplasmataceae</taxon>
        <taxon>Mycoplasmopsis</taxon>
    </lineage>
</organism>
<evidence type="ECO:0000313" key="6">
    <source>
        <dbReference type="Proteomes" id="UP001059576"/>
    </source>
</evidence>
<gene>
    <name evidence="5" type="ORF">NPA09_02945</name>
</gene>
<dbReference type="EMBL" id="CP101808">
    <property type="protein sequence ID" value="UUD36830.1"/>
    <property type="molecule type" value="Genomic_DNA"/>
</dbReference>
<comment type="similarity">
    <text evidence="1">Belongs to the type-I restriction system S methylase family.</text>
</comment>
<keyword evidence="5" id="KW-0255">Endonuclease</keyword>
<dbReference type="GO" id="GO:0004519">
    <property type="term" value="F:endonuclease activity"/>
    <property type="evidence" value="ECO:0007669"/>
    <property type="project" value="UniProtKB-KW"/>
</dbReference>
<evidence type="ECO:0000256" key="3">
    <source>
        <dbReference type="ARBA" id="ARBA00023125"/>
    </source>
</evidence>
<name>A0ABY5J0Q0_9BACT</name>
<reference evidence="5" key="1">
    <citation type="submission" date="2022-07" db="EMBL/GenBank/DDBJ databases">
        <title>Complete genome of Mycoplasma equigenitalium type strain T37.</title>
        <authorList>
            <person name="Spergser J."/>
        </authorList>
    </citation>
    <scope>NUCLEOTIDE SEQUENCE</scope>
    <source>
        <strain evidence="5">T37</strain>
    </source>
</reference>
<keyword evidence="6" id="KW-1185">Reference proteome</keyword>
<dbReference type="InterPro" id="IPR044946">
    <property type="entry name" value="Restrct_endonuc_typeI_TRD_sf"/>
</dbReference>
<dbReference type="SUPFAM" id="SSF116734">
    <property type="entry name" value="DNA methylase specificity domain"/>
    <property type="match status" value="1"/>
</dbReference>
<keyword evidence="5" id="KW-0540">Nuclease</keyword>
<accession>A0ABY5J0Q0</accession>
<protein>
    <submittedName>
        <fullName evidence="5">Restriction endonuclease subunit S</fullName>
    </submittedName>
</protein>
<proteinExistence type="inferred from homology"/>
<evidence type="ECO:0000313" key="5">
    <source>
        <dbReference type="EMBL" id="UUD36830.1"/>
    </source>
</evidence>
<dbReference type="Gene3D" id="3.90.220.20">
    <property type="entry name" value="DNA methylase specificity domains"/>
    <property type="match status" value="1"/>
</dbReference>